<name>A0A7K3VUB1_RHILE</name>
<protein>
    <submittedName>
        <fullName evidence="2">Uncharacterized protein</fullName>
    </submittedName>
</protein>
<sequence>MANDATTETLNTTGHAKRSNGMDLLAQIKMVENGSVEAFLADIRPILRAFAKPENKFKYKKPVNKINNECYRFLIGKLGNGVVKSQSEGVDILDKLISAALDDADTEFRKEINKAYDLDAIEEDETPAVASHPPNTGETGESGPITSIGGDEGHSIPRERSRSPIRRS</sequence>
<comment type="caution">
    <text evidence="2">The sequence shown here is derived from an EMBL/GenBank/DDBJ whole genome shotgun (WGS) entry which is preliminary data.</text>
</comment>
<feature type="compositionally biased region" description="Basic and acidic residues" evidence="1">
    <location>
        <begin position="151"/>
        <end position="162"/>
    </location>
</feature>
<evidence type="ECO:0000256" key="1">
    <source>
        <dbReference type="SAM" id="MobiDB-lite"/>
    </source>
</evidence>
<accession>A0A7K3VUB1</accession>
<feature type="region of interest" description="Disordered" evidence="1">
    <location>
        <begin position="121"/>
        <end position="168"/>
    </location>
</feature>
<dbReference type="AlphaFoldDB" id="A0A7K3VUB1"/>
<dbReference type="EMBL" id="WUFV01000062">
    <property type="protein sequence ID" value="NEK20716.1"/>
    <property type="molecule type" value="Genomic_DNA"/>
</dbReference>
<dbReference type="Proteomes" id="UP000471705">
    <property type="component" value="Unassembled WGS sequence"/>
</dbReference>
<evidence type="ECO:0000313" key="2">
    <source>
        <dbReference type="EMBL" id="NEK20716.1"/>
    </source>
</evidence>
<gene>
    <name evidence="2" type="ORF">GR257_38990</name>
</gene>
<proteinExistence type="predicted"/>
<organism evidence="2 3">
    <name type="scientific">Rhizobium leguminosarum</name>
    <dbReference type="NCBI Taxonomy" id="384"/>
    <lineage>
        <taxon>Bacteria</taxon>
        <taxon>Pseudomonadati</taxon>
        <taxon>Pseudomonadota</taxon>
        <taxon>Alphaproteobacteria</taxon>
        <taxon>Hyphomicrobiales</taxon>
        <taxon>Rhizobiaceae</taxon>
        <taxon>Rhizobium/Agrobacterium group</taxon>
        <taxon>Rhizobium</taxon>
    </lineage>
</organism>
<dbReference type="RefSeq" id="WP_164051142.1">
    <property type="nucleotide sequence ID" value="NZ_WUFV01000062.1"/>
</dbReference>
<reference evidence="2 3" key="1">
    <citation type="submission" date="2019-12" db="EMBL/GenBank/DDBJ databases">
        <title>Rhizobium genotypes associated with high levels of biological nitrogen fixation by grain legumes in a temperate-maritime cropping system.</title>
        <authorList>
            <person name="Maluk M."/>
            <person name="Francesc Ferrando Molina F."/>
            <person name="Lopez Del Egido L."/>
            <person name="Lafos M."/>
            <person name="Langarica-Fuentes A."/>
            <person name="Gebre Yohannes G."/>
            <person name="Young M.W."/>
            <person name="Martin P."/>
            <person name="Gantlett R."/>
            <person name="Kenicer G."/>
            <person name="Hawes C."/>
            <person name="Begg G.S."/>
            <person name="Quilliam R.S."/>
            <person name="Squire G.R."/>
            <person name="Poole P.S."/>
            <person name="Young P.W."/>
            <person name="Iannetta P.M."/>
            <person name="James E.K."/>
        </authorList>
    </citation>
    <scope>NUCLEOTIDE SEQUENCE [LARGE SCALE GENOMIC DNA]</scope>
    <source>
        <strain evidence="2 3">JHI54</strain>
    </source>
</reference>
<evidence type="ECO:0000313" key="3">
    <source>
        <dbReference type="Proteomes" id="UP000471705"/>
    </source>
</evidence>